<organism evidence="8 9">
    <name type="scientific">Mariprofundus aestuarium</name>
    <dbReference type="NCBI Taxonomy" id="1921086"/>
    <lineage>
        <taxon>Bacteria</taxon>
        <taxon>Pseudomonadati</taxon>
        <taxon>Pseudomonadota</taxon>
        <taxon>Candidatius Mariprofundia</taxon>
        <taxon>Mariprofundales</taxon>
        <taxon>Mariprofundaceae</taxon>
        <taxon>Mariprofundus</taxon>
    </lineage>
</organism>
<dbReference type="PROSITE" id="PS50111">
    <property type="entry name" value="CHEMOTAXIS_TRANSDUC_2"/>
    <property type="match status" value="1"/>
</dbReference>
<reference evidence="8 9" key="1">
    <citation type="submission" date="2016-12" db="EMBL/GenBank/DDBJ databases">
        <title>Isolation and genomic insights into novel planktonic Zetaproteobacteria from stratified waters of the Chesapeake Bay.</title>
        <authorList>
            <person name="McAllister S.M."/>
            <person name="Kato S."/>
            <person name="Chan C.S."/>
            <person name="Chiu B.K."/>
            <person name="Field E.K."/>
        </authorList>
    </citation>
    <scope>NUCLEOTIDE SEQUENCE [LARGE SCALE GENOMIC DNA]</scope>
    <source>
        <strain evidence="8 9">CP-5</strain>
    </source>
</reference>
<keyword evidence="2 4" id="KW-0807">Transducer</keyword>
<evidence type="ECO:0000259" key="7">
    <source>
        <dbReference type="PROSITE" id="PS50885"/>
    </source>
</evidence>
<evidence type="ECO:0000256" key="2">
    <source>
        <dbReference type="ARBA" id="ARBA00023224"/>
    </source>
</evidence>
<feature type="domain" description="Methyl-accepting transducer" evidence="6">
    <location>
        <begin position="278"/>
        <end position="514"/>
    </location>
</feature>
<keyword evidence="5" id="KW-1133">Transmembrane helix</keyword>
<evidence type="ECO:0000256" key="5">
    <source>
        <dbReference type="SAM" id="Phobius"/>
    </source>
</evidence>
<dbReference type="PANTHER" id="PTHR32089:SF120">
    <property type="entry name" value="METHYL-ACCEPTING CHEMOTAXIS PROTEIN TLPQ"/>
    <property type="match status" value="1"/>
</dbReference>
<evidence type="ECO:0000313" key="8">
    <source>
        <dbReference type="EMBL" id="ATX78839.1"/>
    </source>
</evidence>
<proteinExistence type="inferred from homology"/>
<dbReference type="SMART" id="SM00283">
    <property type="entry name" value="MA"/>
    <property type="match status" value="1"/>
</dbReference>
<comment type="subcellular location">
    <subcellularLocation>
        <location evidence="1">Membrane</location>
    </subcellularLocation>
</comment>
<dbReference type="InterPro" id="IPR003660">
    <property type="entry name" value="HAMP_dom"/>
</dbReference>
<evidence type="ECO:0000256" key="3">
    <source>
        <dbReference type="ARBA" id="ARBA00029447"/>
    </source>
</evidence>
<dbReference type="Pfam" id="PF00015">
    <property type="entry name" value="MCPsignal"/>
    <property type="match status" value="1"/>
</dbReference>
<accession>A0A2K8KY81</accession>
<evidence type="ECO:0000313" key="9">
    <source>
        <dbReference type="Proteomes" id="UP000231701"/>
    </source>
</evidence>
<dbReference type="SMART" id="SM00304">
    <property type="entry name" value="HAMP"/>
    <property type="match status" value="1"/>
</dbReference>
<evidence type="ECO:0000259" key="6">
    <source>
        <dbReference type="PROSITE" id="PS50111"/>
    </source>
</evidence>
<dbReference type="Pfam" id="PF00672">
    <property type="entry name" value="HAMP"/>
    <property type="match status" value="1"/>
</dbReference>
<dbReference type="KEGG" id="maes:Ga0123461_0398"/>
<evidence type="ECO:0000256" key="4">
    <source>
        <dbReference type="PROSITE-ProRule" id="PRU00284"/>
    </source>
</evidence>
<dbReference type="OrthoDB" id="5292010at2"/>
<name>A0A2K8KY81_MARES</name>
<dbReference type="SUPFAM" id="SSF58104">
    <property type="entry name" value="Methyl-accepting chemotaxis protein (MCP) signaling domain"/>
    <property type="match status" value="1"/>
</dbReference>
<feature type="domain" description="HAMP" evidence="7">
    <location>
        <begin position="221"/>
        <end position="273"/>
    </location>
</feature>
<dbReference type="PANTHER" id="PTHR32089">
    <property type="entry name" value="METHYL-ACCEPTING CHEMOTAXIS PROTEIN MCPB"/>
    <property type="match status" value="1"/>
</dbReference>
<sequence>MGFLNNLKIREKLLLGFAVVVLLFALSSAFTLIQVSEINKVTRSMAERDAPAWDAIMEAKVEVLQGHLWLEETSLGKRAEEKEKIFAHFEEARWLGGALLNGGENSEVKVIAIEDSVVRASVSKFMNDLSAFVALAEQRYGDVGESAADMVSDKRLDSVFNEKFAVLLDDLSKAEDELAKTIAANNKVSQDLIEQEIRSIIIELIILLIVSIFIAVFISQRVVAQPLKQISDMVQRVADGDLTAVSSINTKDELGLLSEAVNTMVSKLSMLVSRVQKSGIQVASSVTEIAASTKEQEATATEHAATTSQVAASVNEISATSKQLGQATEEVTHLALGTAESASEGQEILASLDATMNHMAKASGSIADKLADLNEKASNIGNMVLTINKVADQTNLLSLNAAIEAEKAGEYGRGFAVVATEIRRLADQTAVATYDIEQMVGEVRSAISAGVMSMDKFAEEIHSSVSEAKNAGVQLEKIIDQAQALAPHIESVNEGLQAQVEGAEQISEAMSALREAAQQTAEFVRHSNDAIGELNEAARGMQEGAAIFKVKA</sequence>
<dbReference type="Proteomes" id="UP000231701">
    <property type="component" value="Chromosome"/>
</dbReference>
<dbReference type="EMBL" id="CP018799">
    <property type="protein sequence ID" value="ATX78839.1"/>
    <property type="molecule type" value="Genomic_DNA"/>
</dbReference>
<dbReference type="GO" id="GO:0004888">
    <property type="term" value="F:transmembrane signaling receptor activity"/>
    <property type="evidence" value="ECO:0007669"/>
    <property type="project" value="InterPro"/>
</dbReference>
<dbReference type="GO" id="GO:0006935">
    <property type="term" value="P:chemotaxis"/>
    <property type="evidence" value="ECO:0007669"/>
    <property type="project" value="InterPro"/>
</dbReference>
<dbReference type="FunFam" id="1.10.287.950:FF:000001">
    <property type="entry name" value="Methyl-accepting chemotaxis sensory transducer"/>
    <property type="match status" value="1"/>
</dbReference>
<dbReference type="InterPro" id="IPR004090">
    <property type="entry name" value="Chemotax_Me-accpt_rcpt"/>
</dbReference>
<dbReference type="GO" id="GO:0016020">
    <property type="term" value="C:membrane"/>
    <property type="evidence" value="ECO:0007669"/>
    <property type="project" value="UniProtKB-SubCell"/>
</dbReference>
<dbReference type="CDD" id="cd06225">
    <property type="entry name" value="HAMP"/>
    <property type="match status" value="1"/>
</dbReference>
<feature type="transmembrane region" description="Helical" evidence="5">
    <location>
        <begin position="200"/>
        <end position="218"/>
    </location>
</feature>
<dbReference type="AlphaFoldDB" id="A0A2K8KY81"/>
<dbReference type="RefSeq" id="WP_100276801.1">
    <property type="nucleotide sequence ID" value="NZ_CP018799.1"/>
</dbReference>
<dbReference type="PROSITE" id="PS50885">
    <property type="entry name" value="HAMP"/>
    <property type="match status" value="1"/>
</dbReference>
<protein>
    <submittedName>
        <fullName evidence="8">Methyl-accepting chemotaxis protein WspA</fullName>
    </submittedName>
</protein>
<keyword evidence="5" id="KW-0812">Transmembrane</keyword>
<keyword evidence="5" id="KW-0472">Membrane</keyword>
<evidence type="ECO:0000256" key="1">
    <source>
        <dbReference type="ARBA" id="ARBA00004370"/>
    </source>
</evidence>
<keyword evidence="9" id="KW-1185">Reference proteome</keyword>
<gene>
    <name evidence="8" type="ORF">Ga0123461_0398</name>
</gene>
<dbReference type="PRINTS" id="PR00260">
    <property type="entry name" value="CHEMTRNSDUCR"/>
</dbReference>
<dbReference type="Gene3D" id="1.10.287.950">
    <property type="entry name" value="Methyl-accepting chemotaxis protein"/>
    <property type="match status" value="1"/>
</dbReference>
<dbReference type="GO" id="GO:0007165">
    <property type="term" value="P:signal transduction"/>
    <property type="evidence" value="ECO:0007669"/>
    <property type="project" value="UniProtKB-KW"/>
</dbReference>
<comment type="similarity">
    <text evidence="3">Belongs to the methyl-accepting chemotaxis (MCP) protein family.</text>
</comment>
<dbReference type="InterPro" id="IPR004089">
    <property type="entry name" value="MCPsignal_dom"/>
</dbReference>